<keyword evidence="2" id="KW-1185">Reference proteome</keyword>
<comment type="caution">
    <text evidence="1">The sequence shown here is derived from an EMBL/GenBank/DDBJ whole genome shotgun (WGS) entry which is preliminary data.</text>
</comment>
<dbReference type="Proteomes" id="UP001219525">
    <property type="component" value="Unassembled WGS sequence"/>
</dbReference>
<proteinExistence type="predicted"/>
<protein>
    <submittedName>
        <fullName evidence="1">Uncharacterized protein</fullName>
    </submittedName>
</protein>
<reference evidence="1" key="1">
    <citation type="submission" date="2023-03" db="EMBL/GenBank/DDBJ databases">
        <title>Massive genome expansion in bonnet fungi (Mycena s.s.) driven by repeated elements and novel gene families across ecological guilds.</title>
        <authorList>
            <consortium name="Lawrence Berkeley National Laboratory"/>
            <person name="Harder C.B."/>
            <person name="Miyauchi S."/>
            <person name="Viragh M."/>
            <person name="Kuo A."/>
            <person name="Thoen E."/>
            <person name="Andreopoulos B."/>
            <person name="Lu D."/>
            <person name="Skrede I."/>
            <person name="Drula E."/>
            <person name="Henrissat B."/>
            <person name="Morin E."/>
            <person name="Kohler A."/>
            <person name="Barry K."/>
            <person name="LaButti K."/>
            <person name="Morin E."/>
            <person name="Salamov A."/>
            <person name="Lipzen A."/>
            <person name="Mereny Z."/>
            <person name="Hegedus B."/>
            <person name="Baldrian P."/>
            <person name="Stursova M."/>
            <person name="Weitz H."/>
            <person name="Taylor A."/>
            <person name="Grigoriev I.V."/>
            <person name="Nagy L.G."/>
            <person name="Martin F."/>
            <person name="Kauserud H."/>
        </authorList>
    </citation>
    <scope>NUCLEOTIDE SEQUENCE</scope>
    <source>
        <strain evidence="1">9144</strain>
    </source>
</reference>
<accession>A0AAD6YGZ0</accession>
<dbReference type="AlphaFoldDB" id="A0AAD6YGZ0"/>
<sequence>MPLRRSKHNEHRLAMFNRCSDVTITGGTFNVNITNSVSSSALDDEFRSIRVGDINLLSCIGENELVEYHVVQRKKHSGIVRVSTGRRRIHHARIFPSPDVFTVFEYEGSDFAKCKTVAEEQQCVRHPHLVQLFGVTNSRSMNALIYHDELLPITDALSRCTSSLSSKCLNYTMTYQYWSFVEYWNRRTGEYLDVRHYVEHADWFRASTGQLCVEVGVNCDSKPYPFSRTTTIALDMPAAWNSMSDTELVNRMNIRDILKIFNDATWAWKAISLHHGQVHLGALYSFHDRLNPYVPMVELLRLPATADLCLGNWRSMDSEKDIPVKSYVSEKTGATSWTRIDLHQLYDSDLRNNRSSSQVSHVTRVVKFLDAADIESRWLAQANHFLPEHLSNEYFLATAASFDVTIWYPTDDVGLRGTFMADAPMKDLYLFLFNPHVSIQDGVVSVEIPALQDAYYWSFRRDGREPIAPEILDGLVPPQVHLNVSVWGKYWSKQDYQLIRDITRAKGLDAESCDLAAQLGYPPAIMHDAPLAAPLYANTTLPEFNTFQQCSAFCGFCKDLIQHTSGARPKALPAFALLIVLPAQYELCAWRVAAYAAGRVFPLQLVEDFQFSCEKFSETAFSCHAGAWDTFELEREIFELSARSRIPKLISVRVEPLLYRTIALSESLTKPEGQRLERYSNFTRDTLLHIAEAKPAVHNLLMHWVPAADAITMLCVCRGVKKLPWIIVQDSLEDLVPRILDQDLQLTRLHCHVLALFPPKQLTIQQKETRNNNTTCLKVMSKANFHMTSQARGSIIVVLPLQFEKTQ</sequence>
<evidence type="ECO:0000313" key="2">
    <source>
        <dbReference type="Proteomes" id="UP001219525"/>
    </source>
</evidence>
<name>A0AAD6YGZ0_9AGAR</name>
<evidence type="ECO:0000313" key="1">
    <source>
        <dbReference type="EMBL" id="KAJ7220859.1"/>
    </source>
</evidence>
<gene>
    <name evidence="1" type="ORF">GGX14DRAFT_676254</name>
</gene>
<dbReference type="EMBL" id="JARJCW010000009">
    <property type="protein sequence ID" value="KAJ7220859.1"/>
    <property type="molecule type" value="Genomic_DNA"/>
</dbReference>
<organism evidence="1 2">
    <name type="scientific">Mycena pura</name>
    <dbReference type="NCBI Taxonomy" id="153505"/>
    <lineage>
        <taxon>Eukaryota</taxon>
        <taxon>Fungi</taxon>
        <taxon>Dikarya</taxon>
        <taxon>Basidiomycota</taxon>
        <taxon>Agaricomycotina</taxon>
        <taxon>Agaricomycetes</taxon>
        <taxon>Agaricomycetidae</taxon>
        <taxon>Agaricales</taxon>
        <taxon>Marasmiineae</taxon>
        <taxon>Mycenaceae</taxon>
        <taxon>Mycena</taxon>
    </lineage>
</organism>